<evidence type="ECO:0000256" key="1">
    <source>
        <dbReference type="SAM" id="MobiDB-lite"/>
    </source>
</evidence>
<dbReference type="InterPro" id="IPR007139">
    <property type="entry name" value="DUF349"/>
</dbReference>
<reference evidence="2" key="1">
    <citation type="submission" date="2020-05" db="EMBL/GenBank/DDBJ databases">
        <authorList>
            <person name="Chiriac C."/>
            <person name="Salcher M."/>
            <person name="Ghai R."/>
            <person name="Kavagutti S V."/>
        </authorList>
    </citation>
    <scope>NUCLEOTIDE SEQUENCE</scope>
</reference>
<name>A0A6J7FX57_9ZZZZ</name>
<protein>
    <submittedName>
        <fullName evidence="2">Unannotated protein</fullName>
    </submittedName>
</protein>
<organism evidence="2">
    <name type="scientific">freshwater metagenome</name>
    <dbReference type="NCBI Taxonomy" id="449393"/>
    <lineage>
        <taxon>unclassified sequences</taxon>
        <taxon>metagenomes</taxon>
        <taxon>ecological metagenomes</taxon>
    </lineage>
</organism>
<feature type="compositionally biased region" description="Low complexity" evidence="1">
    <location>
        <begin position="20"/>
        <end position="32"/>
    </location>
</feature>
<dbReference type="AlphaFoldDB" id="A0A6J7FX57"/>
<dbReference type="Pfam" id="PF03993">
    <property type="entry name" value="DUF349"/>
    <property type="match status" value="3"/>
</dbReference>
<gene>
    <name evidence="2" type="ORF">UFOPK3495_00895</name>
</gene>
<sequence length="438" mass="47629">MTESLPGAIPTPAALRRPKPTAVPAAPAASDPSKFGRVDADGTVVLFTPEGEVVVGQWVAGPPAEGLAFFGRKYDDLVVELDLTAARLADGHANAEAAAVAISHVREAVAAHTYVGDTQVLLSKIESLETAVTQAKVAHQAAKAAQKAAANIQRDALAIEAESLADSTAWKSTSERFATMIDDWKALPRMDRTSEQEIWKRISAARATFDKRRRAHFTEVESQRKDATSKKRELIASAEALSTSTDFVNTSKKLRDLMQEWKVAPRTSKRDEDKLWKRFKAAQDTFFANRIATETAAEDELKINIPAKEALVVEAESIKVAADLKLAKVALRSIQDRWDKAGELPKADRDRLERRLKKVEDSIRNEEANSWKRSNPEVRARAESTANAFADGLAKLEGQLAAARAAGKSTDIAKLEATIASTHALLDAASSAAKEFKN</sequence>
<dbReference type="EMBL" id="CAFBMC010000042">
    <property type="protein sequence ID" value="CAB4899786.1"/>
    <property type="molecule type" value="Genomic_DNA"/>
</dbReference>
<evidence type="ECO:0000313" key="2">
    <source>
        <dbReference type="EMBL" id="CAB4899786.1"/>
    </source>
</evidence>
<feature type="region of interest" description="Disordered" evidence="1">
    <location>
        <begin position="1"/>
        <end position="33"/>
    </location>
</feature>
<proteinExistence type="predicted"/>
<accession>A0A6J7FX57</accession>